<reference evidence="2 3" key="2">
    <citation type="submission" date="2013-11" db="EMBL/GenBank/DDBJ databases">
        <title>The Genome Sequence of Phytophthora parasitica INRA-310.</title>
        <authorList>
            <consortium name="The Broad Institute Genomics Platform"/>
            <person name="Russ C."/>
            <person name="Tyler B."/>
            <person name="Panabieres F."/>
            <person name="Shan W."/>
            <person name="Tripathy S."/>
            <person name="Grunwald N."/>
            <person name="Machado M."/>
            <person name="Johnson C.S."/>
            <person name="Arredondo F."/>
            <person name="Hong C."/>
            <person name="Coffey M."/>
            <person name="Young S.K."/>
            <person name="Zeng Q."/>
            <person name="Gargeya S."/>
            <person name="Fitzgerald M."/>
            <person name="Abouelleil A."/>
            <person name="Alvarado L."/>
            <person name="Chapman S.B."/>
            <person name="Gainer-Dewar J."/>
            <person name="Goldberg J."/>
            <person name="Griggs A."/>
            <person name="Gujja S."/>
            <person name="Hansen M."/>
            <person name="Howarth C."/>
            <person name="Imamovic A."/>
            <person name="Ireland A."/>
            <person name="Larimer J."/>
            <person name="McCowan C."/>
            <person name="Murphy C."/>
            <person name="Pearson M."/>
            <person name="Poon T.W."/>
            <person name="Priest M."/>
            <person name="Roberts A."/>
            <person name="Saif S."/>
            <person name="Shea T."/>
            <person name="Sykes S."/>
            <person name="Wortman J."/>
            <person name="Nusbaum C."/>
            <person name="Birren B."/>
        </authorList>
    </citation>
    <scope>NUCLEOTIDE SEQUENCE [LARGE SCALE GENOMIC DNA]</scope>
    <source>
        <strain evidence="2 3">INRA-310</strain>
    </source>
</reference>
<dbReference type="Proteomes" id="UP000018817">
    <property type="component" value="Unassembled WGS sequence"/>
</dbReference>
<feature type="transmembrane region" description="Helical" evidence="1">
    <location>
        <begin position="207"/>
        <end position="235"/>
    </location>
</feature>
<name>W2Q6W1_PHYN3</name>
<evidence type="ECO:0000256" key="1">
    <source>
        <dbReference type="SAM" id="Phobius"/>
    </source>
</evidence>
<feature type="transmembrane region" description="Helical" evidence="1">
    <location>
        <begin position="656"/>
        <end position="674"/>
    </location>
</feature>
<feature type="transmembrane region" description="Helical" evidence="1">
    <location>
        <begin position="686"/>
        <end position="709"/>
    </location>
</feature>
<reference evidence="3" key="1">
    <citation type="submission" date="2011-12" db="EMBL/GenBank/DDBJ databases">
        <authorList>
            <consortium name="The Broad Institute Genome Sequencing Platform"/>
            <person name="Russ C."/>
            <person name="Tyler B."/>
            <person name="Panabieres F."/>
            <person name="Shan W."/>
            <person name="Tripathy S."/>
            <person name="Grunwald N."/>
            <person name="Machado M."/>
            <person name="Young S.K."/>
            <person name="Zeng Q."/>
            <person name="Gargeya S."/>
            <person name="Fitzgerald M."/>
            <person name="Haas B."/>
            <person name="Abouelleil A."/>
            <person name="Alvarado L."/>
            <person name="Arachchi H.M."/>
            <person name="Berlin A."/>
            <person name="Chapman S.B."/>
            <person name="Gearin G."/>
            <person name="Goldberg J."/>
            <person name="Griggs A."/>
            <person name="Gujja S."/>
            <person name="Hansen M."/>
            <person name="Heiman D."/>
            <person name="Howarth C."/>
            <person name="Larimer J."/>
            <person name="Lui A."/>
            <person name="MacDonald P.J.P."/>
            <person name="McCowen C."/>
            <person name="Montmayeur A."/>
            <person name="Murphy C."/>
            <person name="Neiman D."/>
            <person name="Pearson M."/>
            <person name="Priest M."/>
            <person name="Roberts A."/>
            <person name="Saif S."/>
            <person name="Shea T."/>
            <person name="Sisk P."/>
            <person name="Stolte C."/>
            <person name="Sykes S."/>
            <person name="Wortman J."/>
            <person name="Nusbaum C."/>
            <person name="Birren B."/>
        </authorList>
    </citation>
    <scope>NUCLEOTIDE SEQUENCE [LARGE SCALE GENOMIC DNA]</scope>
    <source>
        <strain evidence="3">INRA-310</strain>
    </source>
</reference>
<keyword evidence="1" id="KW-0472">Membrane</keyword>
<evidence type="ECO:0000313" key="2">
    <source>
        <dbReference type="EMBL" id="ETN07995.1"/>
    </source>
</evidence>
<sequence length="914" mass="101419">MDNRKLSMCEKVKTRKYTRLNRVSTKALMKSMFGLESVVQGRIKLLLRGKKVGFAIDAWTEEGMHFVAVIGVTGADKYLLCFSTLTGESDMGSDVIIELLDDVLDTYEIHASQLCFYVIDHASVNVAIANKTLVPMIGRASHRFNLAVQALMREDDDILDKVHALMVKLNTIKNRHHLREADALMPVYQQKRQSSSRNWRSILHPSVLLAVCGVVGRCVIAPLVVLVVCITTGYFTSATFFIDAKHSYFAYSQLDPIMRGGCHDCLSSCRKVFIQLSVFGSDAIISMPVYENSQVVANADAAAGDYSKLTPEEIALADKLDNDGAVCSVAIGAVNDWGTPNVAIGSTAEGILSVVNTLNLSLAPQMKRELEVAVDQKEQCESRWNLGVVLRLHRFQTVKNSADYSSISVADFNTYPDYADCRPDIPNQGVVGMKLAFATNGEDLLSVVPDRLKQFPYEIESSSLPTISRYIKTVPTIHGLTTVTQPLLRSYFSGCRVRVVNTTAVYVEEGCTLIDHWRSYGLTLQSPDDLPVCSTGDVCVHNMYNTVWEYTNSLSSADPTRVIQIISVFRSRYADSVALSMLPGAIVAQILLMGIISLYQVMSSKRSVLLTQIWAYRCQNGRMQIAYLAQVMYHFAFNSDMYYLGLSTGTLSSASIMNLALSFYAFSYSFINVIKARTGEQELDRGFRLLWEVVILTATGCVTGVLLSLRYTSLSFIGDLNGELLRRTSTLGAKYCGLKDSCYVFIVNLGFVITAAALALGFLTNCIALMIKHCQRSRGASKYRVNSAVSAGDGVKSPQMTTFEENCLGAPFSRLFKDCNDFAYVTYMNKRCSSVETILLTGYLFYGEHVYQATSVVLLLVARLVPRKFLRTFNQLLLRWHYDPEQGTLTYATSCTWYSASAENYKLSEAMPLA</sequence>
<dbReference type="PANTHER" id="PTHR40866">
    <property type="entry name" value="BED-TYPE DOMAIN-CONTAINING PROTEIN"/>
    <property type="match status" value="1"/>
</dbReference>
<feature type="transmembrane region" description="Helical" evidence="1">
    <location>
        <begin position="577"/>
        <end position="599"/>
    </location>
</feature>
<dbReference type="EMBL" id="KI669590">
    <property type="protein sequence ID" value="ETN07995.1"/>
    <property type="molecule type" value="Genomic_DNA"/>
</dbReference>
<keyword evidence="1" id="KW-1133">Transmembrane helix</keyword>
<feature type="transmembrane region" description="Helical" evidence="1">
    <location>
        <begin position="625"/>
        <end position="644"/>
    </location>
</feature>
<dbReference type="OrthoDB" id="104626at2759"/>
<gene>
    <name evidence="2" type="ORF">PPTG_23115</name>
</gene>
<dbReference type="OMA" id="VANNDYS"/>
<dbReference type="PANTHER" id="PTHR40866:SF1">
    <property type="entry name" value="BED-TYPE DOMAIN-CONTAINING PROTEIN"/>
    <property type="match status" value="1"/>
</dbReference>
<proteinExistence type="predicted"/>
<protein>
    <submittedName>
        <fullName evidence="2">Uncharacterized protein</fullName>
    </submittedName>
</protein>
<dbReference type="AlphaFoldDB" id="W2Q6W1"/>
<feature type="transmembrane region" description="Helical" evidence="1">
    <location>
        <begin position="743"/>
        <end position="771"/>
    </location>
</feature>
<dbReference type="VEuPathDB" id="FungiDB:PPTG_23115"/>
<dbReference type="RefSeq" id="XP_008906799.1">
    <property type="nucleotide sequence ID" value="XM_008908551.1"/>
</dbReference>
<accession>W2Q6W1</accession>
<organism evidence="2 3">
    <name type="scientific">Phytophthora nicotianae (strain INRA-310)</name>
    <name type="common">Phytophthora parasitica</name>
    <dbReference type="NCBI Taxonomy" id="761204"/>
    <lineage>
        <taxon>Eukaryota</taxon>
        <taxon>Sar</taxon>
        <taxon>Stramenopiles</taxon>
        <taxon>Oomycota</taxon>
        <taxon>Peronosporomycetes</taxon>
        <taxon>Peronosporales</taxon>
        <taxon>Peronosporaceae</taxon>
        <taxon>Phytophthora</taxon>
    </lineage>
</organism>
<dbReference type="GeneID" id="20191714"/>
<keyword evidence="1" id="KW-0812">Transmembrane</keyword>
<evidence type="ECO:0000313" key="3">
    <source>
        <dbReference type="Proteomes" id="UP000018817"/>
    </source>
</evidence>